<sequence length="112" mass="12181">MGCEIGGNHHLHHPFDVGDPIKPIKSAASLIYFLLNKTPSLYTSNGMFNSWTSIYVQNQGVDSTSEINCYNITGLLCIKSGFECLNSQARITGLTKGSRTGLFACGFGFFHA</sequence>
<comment type="caution">
    <text evidence="1">The sequence shown here is derived from an EMBL/GenBank/DDBJ whole genome shotgun (WGS) entry which is preliminary data.</text>
</comment>
<gene>
    <name evidence="1" type="ORF">L2E82_08150</name>
</gene>
<reference evidence="2" key="1">
    <citation type="journal article" date="2022" name="Mol. Ecol. Resour.">
        <title>The genomes of chicory, endive, great burdock and yacon provide insights into Asteraceae palaeo-polyploidization history and plant inulin production.</title>
        <authorList>
            <person name="Fan W."/>
            <person name="Wang S."/>
            <person name="Wang H."/>
            <person name="Wang A."/>
            <person name="Jiang F."/>
            <person name="Liu H."/>
            <person name="Zhao H."/>
            <person name="Xu D."/>
            <person name="Zhang Y."/>
        </authorList>
    </citation>
    <scope>NUCLEOTIDE SEQUENCE [LARGE SCALE GENOMIC DNA]</scope>
    <source>
        <strain evidence="2">cv. Punajuju</strain>
    </source>
</reference>
<evidence type="ECO:0000313" key="2">
    <source>
        <dbReference type="Proteomes" id="UP001055811"/>
    </source>
</evidence>
<evidence type="ECO:0000313" key="1">
    <source>
        <dbReference type="EMBL" id="KAI3778766.1"/>
    </source>
</evidence>
<protein>
    <submittedName>
        <fullName evidence="1">Uncharacterized protein</fullName>
    </submittedName>
</protein>
<dbReference type="EMBL" id="CM042010">
    <property type="protein sequence ID" value="KAI3778766.1"/>
    <property type="molecule type" value="Genomic_DNA"/>
</dbReference>
<accession>A0ACB9G6V3</accession>
<keyword evidence="2" id="KW-1185">Reference proteome</keyword>
<reference evidence="1 2" key="2">
    <citation type="journal article" date="2022" name="Mol. Ecol. Resour.">
        <title>The genomes of chicory, endive, great burdock and yacon provide insights into Asteraceae paleo-polyploidization history and plant inulin production.</title>
        <authorList>
            <person name="Fan W."/>
            <person name="Wang S."/>
            <person name="Wang H."/>
            <person name="Wang A."/>
            <person name="Jiang F."/>
            <person name="Liu H."/>
            <person name="Zhao H."/>
            <person name="Xu D."/>
            <person name="Zhang Y."/>
        </authorList>
    </citation>
    <scope>NUCLEOTIDE SEQUENCE [LARGE SCALE GENOMIC DNA]</scope>
    <source>
        <strain evidence="2">cv. Punajuju</strain>
        <tissue evidence="1">Leaves</tissue>
    </source>
</reference>
<proteinExistence type="predicted"/>
<organism evidence="1 2">
    <name type="scientific">Cichorium intybus</name>
    <name type="common">Chicory</name>
    <dbReference type="NCBI Taxonomy" id="13427"/>
    <lineage>
        <taxon>Eukaryota</taxon>
        <taxon>Viridiplantae</taxon>
        <taxon>Streptophyta</taxon>
        <taxon>Embryophyta</taxon>
        <taxon>Tracheophyta</taxon>
        <taxon>Spermatophyta</taxon>
        <taxon>Magnoliopsida</taxon>
        <taxon>eudicotyledons</taxon>
        <taxon>Gunneridae</taxon>
        <taxon>Pentapetalae</taxon>
        <taxon>asterids</taxon>
        <taxon>campanulids</taxon>
        <taxon>Asterales</taxon>
        <taxon>Asteraceae</taxon>
        <taxon>Cichorioideae</taxon>
        <taxon>Cichorieae</taxon>
        <taxon>Cichoriinae</taxon>
        <taxon>Cichorium</taxon>
    </lineage>
</organism>
<dbReference type="Proteomes" id="UP001055811">
    <property type="component" value="Linkage Group LG02"/>
</dbReference>
<name>A0ACB9G6V3_CICIN</name>